<dbReference type="GO" id="GO:0015031">
    <property type="term" value="P:protein transport"/>
    <property type="evidence" value="ECO:0007669"/>
    <property type="project" value="UniProtKB-KW"/>
</dbReference>
<evidence type="ECO:0000256" key="8">
    <source>
        <dbReference type="ARBA" id="ARBA00022927"/>
    </source>
</evidence>
<feature type="region of interest" description="Disordered" evidence="10">
    <location>
        <begin position="240"/>
        <end position="308"/>
    </location>
</feature>
<comment type="function">
    <text evidence="1">Directs RNA polymerase II nuclear import.</text>
</comment>
<evidence type="ECO:0000256" key="7">
    <source>
        <dbReference type="ARBA" id="ARBA00022490"/>
    </source>
</evidence>
<feature type="compositionally biased region" description="Acidic residues" evidence="10">
    <location>
        <begin position="271"/>
        <end position="280"/>
    </location>
</feature>
<feature type="compositionally biased region" description="Acidic residues" evidence="10">
    <location>
        <begin position="242"/>
        <end position="263"/>
    </location>
</feature>
<dbReference type="AlphaFoldDB" id="A0A444UES6"/>
<evidence type="ECO:0000313" key="13">
    <source>
        <dbReference type="Proteomes" id="UP000289886"/>
    </source>
</evidence>
<protein>
    <recommendedName>
        <fullName evidence="5">Probable RNA polymerase II nuclear localization protein SLC7A6OS</fullName>
    </recommendedName>
</protein>
<proteinExistence type="inferred from homology"/>
<evidence type="ECO:0000256" key="9">
    <source>
        <dbReference type="ARBA" id="ARBA00023242"/>
    </source>
</evidence>
<name>A0A444UES6_ACIRT</name>
<dbReference type="EMBL" id="SCEB01214731">
    <property type="protein sequence ID" value="RXM33598.1"/>
    <property type="molecule type" value="Genomic_DNA"/>
</dbReference>
<keyword evidence="9" id="KW-0539">Nucleus</keyword>
<evidence type="ECO:0000256" key="1">
    <source>
        <dbReference type="ARBA" id="ARBA00003202"/>
    </source>
</evidence>
<comment type="subcellular location">
    <subcellularLocation>
        <location evidence="3">Cytoplasm</location>
    </subcellularLocation>
    <subcellularLocation>
        <location evidence="2">Nucleus</location>
    </subcellularLocation>
</comment>
<dbReference type="InterPro" id="IPR040218">
    <property type="entry name" value="SLC7A6OS"/>
</dbReference>
<dbReference type="PANTHER" id="PTHR31196:SF2">
    <property type="entry name" value="RNA POLYMERASE II NUCLEAR LOCALIZATION PROTEIN SLC7A6OS-RELATED"/>
    <property type="match status" value="1"/>
</dbReference>
<evidence type="ECO:0000256" key="6">
    <source>
        <dbReference type="ARBA" id="ARBA00022448"/>
    </source>
</evidence>
<accession>A0A444UES6</accession>
<evidence type="ECO:0000256" key="4">
    <source>
        <dbReference type="ARBA" id="ARBA00010218"/>
    </source>
</evidence>
<feature type="region of interest" description="Disordered" evidence="10">
    <location>
        <begin position="27"/>
        <end position="48"/>
    </location>
</feature>
<keyword evidence="7" id="KW-0963">Cytoplasm</keyword>
<dbReference type="Pfam" id="PF08574">
    <property type="entry name" value="Iwr1"/>
    <property type="match status" value="1"/>
</dbReference>
<dbReference type="PANTHER" id="PTHR31196">
    <property type="entry name" value="RNA POLYMERASE II NUCLEAR LOCALIZATION PROTEIN SLC7A6OS-RELATED"/>
    <property type="match status" value="1"/>
</dbReference>
<evidence type="ECO:0000256" key="10">
    <source>
        <dbReference type="SAM" id="MobiDB-lite"/>
    </source>
</evidence>
<evidence type="ECO:0000256" key="5">
    <source>
        <dbReference type="ARBA" id="ARBA00017036"/>
    </source>
</evidence>
<comment type="caution">
    <text evidence="12">The sequence shown here is derived from an EMBL/GenBank/DDBJ whole genome shotgun (WGS) entry which is preliminary data.</text>
</comment>
<keyword evidence="6" id="KW-0813">Transport</keyword>
<feature type="compositionally biased region" description="Basic and acidic residues" evidence="10">
    <location>
        <begin position="93"/>
        <end position="110"/>
    </location>
</feature>
<comment type="similarity">
    <text evidence="4">Belongs to the IWR1/SLC7A6OS family.</text>
</comment>
<feature type="region of interest" description="Disordered" evidence="10">
    <location>
        <begin position="77"/>
        <end position="147"/>
    </location>
</feature>
<dbReference type="Proteomes" id="UP000289886">
    <property type="component" value="Unassembled WGS sequence"/>
</dbReference>
<evidence type="ECO:0000256" key="3">
    <source>
        <dbReference type="ARBA" id="ARBA00004496"/>
    </source>
</evidence>
<feature type="compositionally biased region" description="Polar residues" evidence="10">
    <location>
        <begin position="135"/>
        <end position="147"/>
    </location>
</feature>
<feature type="domain" description="Transcription factor Iwr1" evidence="11">
    <location>
        <begin position="210"/>
        <end position="274"/>
    </location>
</feature>
<organism evidence="12 13">
    <name type="scientific">Acipenser ruthenus</name>
    <name type="common">Sterlet sturgeon</name>
    <dbReference type="NCBI Taxonomy" id="7906"/>
    <lineage>
        <taxon>Eukaryota</taxon>
        <taxon>Metazoa</taxon>
        <taxon>Chordata</taxon>
        <taxon>Craniata</taxon>
        <taxon>Vertebrata</taxon>
        <taxon>Euteleostomi</taxon>
        <taxon>Actinopterygii</taxon>
        <taxon>Chondrostei</taxon>
        <taxon>Acipenseriformes</taxon>
        <taxon>Acipenseridae</taxon>
        <taxon>Acipenser</taxon>
    </lineage>
</organism>
<sequence length="328" mass="36629">MAATVLRVKRKRGVDPADALLLACKRLRPEQGSEKAEEPAAETGDAQIHNSVFKLAATVSSQDAPVQKHVREALSRDRAVQALRPSSGSSKRILGELRAAKRESRQEGRYRVLSSHRAGIATETPASPGEDGSSADAQPQSDGAQGSTLALDRGEFQVFDIVQEEEETDTANLVPSDPETILCNSVKLIREKLTVSDYGAGVEHRENENQYVYDIYYQETTAAPGWIQDILSVRPCCQESELVPEEDPQGQEVYEDEDDENDEGNWRNEYPEEEDEDDEEGGHSGRSEDDSDEYEGVQRHGRRSWDQYQQDVLQEFDYQGEMGNFDSD</sequence>
<reference evidence="12 13" key="1">
    <citation type="submission" date="2019-01" db="EMBL/GenBank/DDBJ databases">
        <title>Draft Genome and Complete Hox-Cluster Characterization of the Sterlet Sturgeon (Acipenser ruthenus).</title>
        <authorList>
            <person name="Wei Q."/>
        </authorList>
    </citation>
    <scope>NUCLEOTIDE SEQUENCE [LARGE SCALE GENOMIC DNA]</scope>
    <source>
        <strain evidence="12">WHYD16114868_AA</strain>
        <tissue evidence="12">Blood</tissue>
    </source>
</reference>
<evidence type="ECO:0000259" key="11">
    <source>
        <dbReference type="Pfam" id="PF08574"/>
    </source>
</evidence>
<keyword evidence="8" id="KW-0653">Protein transport</keyword>
<dbReference type="GO" id="GO:0032502">
    <property type="term" value="P:developmental process"/>
    <property type="evidence" value="ECO:0007669"/>
    <property type="project" value="TreeGrafter"/>
</dbReference>
<dbReference type="GO" id="GO:0005634">
    <property type="term" value="C:nucleus"/>
    <property type="evidence" value="ECO:0007669"/>
    <property type="project" value="UniProtKB-SubCell"/>
</dbReference>
<dbReference type="GO" id="GO:0005737">
    <property type="term" value="C:cytoplasm"/>
    <property type="evidence" value="ECO:0007669"/>
    <property type="project" value="UniProtKB-SubCell"/>
</dbReference>
<evidence type="ECO:0000256" key="2">
    <source>
        <dbReference type="ARBA" id="ARBA00004123"/>
    </source>
</evidence>
<keyword evidence="13" id="KW-1185">Reference proteome</keyword>
<gene>
    <name evidence="12" type="ORF">EOD39_1300</name>
</gene>
<feature type="compositionally biased region" description="Basic and acidic residues" evidence="10">
    <location>
        <begin position="27"/>
        <end position="38"/>
    </location>
</feature>
<dbReference type="InterPro" id="IPR013883">
    <property type="entry name" value="TF_Iwr1_dom"/>
</dbReference>
<evidence type="ECO:0000313" key="12">
    <source>
        <dbReference type="EMBL" id="RXM33598.1"/>
    </source>
</evidence>